<dbReference type="PRINTS" id="PR00160">
    <property type="entry name" value="GLUTAREDOXIN"/>
</dbReference>
<evidence type="ECO:0000256" key="3">
    <source>
        <dbReference type="ARBA" id="ARBA00022490"/>
    </source>
</evidence>
<dbReference type="Gramene" id="Tp57577_TGAC_v2_mRNA35118">
    <property type="protein sequence ID" value="Tp57577_TGAC_v2_mRNA35118"/>
    <property type="gene ID" value="Tp57577_TGAC_v2_gene33971"/>
</dbReference>
<comment type="caution">
    <text evidence="6">The sequence shown here is derived from an EMBL/GenBank/DDBJ whole genome shotgun (WGS) entry which is preliminary data.</text>
</comment>
<reference evidence="6 7" key="1">
    <citation type="journal article" date="2014" name="Am. J. Bot.">
        <title>Genome assembly and annotation for red clover (Trifolium pratense; Fabaceae).</title>
        <authorList>
            <person name="Istvanek J."/>
            <person name="Jaros M."/>
            <person name="Krenek A."/>
            <person name="Repkova J."/>
        </authorList>
    </citation>
    <scope>NUCLEOTIDE SEQUENCE [LARGE SCALE GENOMIC DNA]</scope>
    <source>
        <strain evidence="7">cv. Tatra</strain>
        <tissue evidence="6">Young leaves</tissue>
    </source>
</reference>
<dbReference type="CDD" id="cd03419">
    <property type="entry name" value="GRX_GRXh_1_2_like"/>
    <property type="match status" value="1"/>
</dbReference>
<dbReference type="Pfam" id="PF00462">
    <property type="entry name" value="Glutaredoxin"/>
    <property type="match status" value="1"/>
</dbReference>
<dbReference type="PANTHER" id="PTHR10168">
    <property type="entry name" value="GLUTAREDOXIN"/>
    <property type="match status" value="1"/>
</dbReference>
<dbReference type="OrthoDB" id="418495at2759"/>
<dbReference type="STRING" id="57577.A0A2K3L1A2"/>
<evidence type="ECO:0000256" key="2">
    <source>
        <dbReference type="ARBA" id="ARBA00007568"/>
    </source>
</evidence>
<feature type="domain" description="Glutaredoxin" evidence="5">
    <location>
        <begin position="13"/>
        <end position="75"/>
    </location>
</feature>
<evidence type="ECO:0000256" key="1">
    <source>
        <dbReference type="ARBA" id="ARBA00004496"/>
    </source>
</evidence>
<keyword evidence="3" id="KW-0963">Cytoplasm</keyword>
<organism evidence="6 7">
    <name type="scientific">Trifolium pratense</name>
    <name type="common">Red clover</name>
    <dbReference type="NCBI Taxonomy" id="57577"/>
    <lineage>
        <taxon>Eukaryota</taxon>
        <taxon>Viridiplantae</taxon>
        <taxon>Streptophyta</taxon>
        <taxon>Embryophyta</taxon>
        <taxon>Tracheophyta</taxon>
        <taxon>Spermatophyta</taxon>
        <taxon>Magnoliopsida</taxon>
        <taxon>eudicotyledons</taxon>
        <taxon>Gunneridae</taxon>
        <taxon>Pentapetalae</taxon>
        <taxon>rosids</taxon>
        <taxon>fabids</taxon>
        <taxon>Fabales</taxon>
        <taxon>Fabaceae</taxon>
        <taxon>Papilionoideae</taxon>
        <taxon>50 kb inversion clade</taxon>
        <taxon>NPAAA clade</taxon>
        <taxon>Hologalegina</taxon>
        <taxon>IRL clade</taxon>
        <taxon>Trifolieae</taxon>
        <taxon>Trifolium</taxon>
    </lineage>
</organism>
<protein>
    <submittedName>
        <fullName evidence="6">Monothiol glutaredoxin-S6-like protein</fullName>
    </submittedName>
</protein>
<dbReference type="InterPro" id="IPR014025">
    <property type="entry name" value="Glutaredoxin_subgr"/>
</dbReference>
<evidence type="ECO:0000259" key="5">
    <source>
        <dbReference type="Pfam" id="PF00462"/>
    </source>
</evidence>
<dbReference type="InterPro" id="IPR011905">
    <property type="entry name" value="GlrX-like_pln_2"/>
</dbReference>
<dbReference type="InterPro" id="IPR036249">
    <property type="entry name" value="Thioredoxin-like_sf"/>
</dbReference>
<reference evidence="6 7" key="2">
    <citation type="journal article" date="2017" name="Front. Plant Sci.">
        <title>Gene Classification and Mining of Molecular Markers Useful in Red Clover (Trifolium pratense) Breeding.</title>
        <authorList>
            <person name="Istvanek J."/>
            <person name="Dluhosova J."/>
            <person name="Dluhos P."/>
            <person name="Patkova L."/>
            <person name="Nedelnik J."/>
            <person name="Repkova J."/>
        </authorList>
    </citation>
    <scope>NUCLEOTIDE SEQUENCE [LARGE SCALE GENOMIC DNA]</scope>
    <source>
        <strain evidence="7">cv. Tatra</strain>
        <tissue evidence="6">Young leaves</tissue>
    </source>
</reference>
<comment type="similarity">
    <text evidence="2">Belongs to the glutaredoxin family. CC-type subfamily.</text>
</comment>
<accession>A0A2K3L1A2</accession>
<dbReference type="InterPro" id="IPR002109">
    <property type="entry name" value="Glutaredoxin"/>
</dbReference>
<evidence type="ECO:0000313" key="6">
    <source>
        <dbReference type="EMBL" id="PNX72315.1"/>
    </source>
</evidence>
<dbReference type="PROSITE" id="PS51354">
    <property type="entry name" value="GLUTAREDOXIN_2"/>
    <property type="match status" value="1"/>
</dbReference>
<dbReference type="AlphaFoldDB" id="A0A2K3L1A2"/>
<dbReference type="GO" id="GO:0005737">
    <property type="term" value="C:cytoplasm"/>
    <property type="evidence" value="ECO:0007669"/>
    <property type="project" value="UniProtKB-SubCell"/>
</dbReference>
<dbReference type="Proteomes" id="UP000236291">
    <property type="component" value="Unassembled WGS sequence"/>
</dbReference>
<dbReference type="SUPFAM" id="SSF52833">
    <property type="entry name" value="Thioredoxin-like"/>
    <property type="match status" value="1"/>
</dbReference>
<proteinExistence type="inferred from homology"/>
<dbReference type="Gene3D" id="3.40.30.10">
    <property type="entry name" value="Glutaredoxin"/>
    <property type="match status" value="1"/>
</dbReference>
<name>A0A2K3L1A2_TRIPR</name>
<evidence type="ECO:0000256" key="4">
    <source>
        <dbReference type="ARBA" id="ARBA00023284"/>
    </source>
</evidence>
<gene>
    <name evidence="6" type="ORF">L195_g028205</name>
</gene>
<comment type="subcellular location">
    <subcellularLocation>
        <location evidence="1">Cytoplasm</location>
    </subcellularLocation>
</comment>
<dbReference type="EMBL" id="ASHM01024483">
    <property type="protein sequence ID" value="PNX72315.1"/>
    <property type="molecule type" value="Genomic_DNA"/>
</dbReference>
<keyword evidence="4" id="KW-0676">Redox-active center</keyword>
<evidence type="ECO:0000313" key="7">
    <source>
        <dbReference type="Proteomes" id="UP000236291"/>
    </source>
</evidence>
<dbReference type="NCBIfam" id="TIGR02189">
    <property type="entry name" value="GlrX-like_plant"/>
    <property type="match status" value="1"/>
</dbReference>
<sequence length="95" mass="10655">MEMITRMVNDKAVVIFSKSTCCLSHSIMSLIRNFGANPIVYELDEMTNGIQIERELLQLGCQPSVPAVFIGQQFIGGSKRIMTLHLRNELGPMLK</sequence>